<organism evidence="2 3">
    <name type="scientific">Nocardiopsis codii</name>
    <dbReference type="NCBI Taxonomy" id="3065942"/>
    <lineage>
        <taxon>Bacteria</taxon>
        <taxon>Bacillati</taxon>
        <taxon>Actinomycetota</taxon>
        <taxon>Actinomycetes</taxon>
        <taxon>Streptosporangiales</taxon>
        <taxon>Nocardiopsidaceae</taxon>
        <taxon>Nocardiopsis</taxon>
    </lineage>
</organism>
<keyword evidence="2" id="KW-0808">Transferase</keyword>
<dbReference type="PANTHER" id="PTHR31435">
    <property type="entry name" value="PROTEIN NATD1"/>
    <property type="match status" value="1"/>
</dbReference>
<dbReference type="PANTHER" id="PTHR31435:SF10">
    <property type="entry name" value="BSR4717 PROTEIN"/>
    <property type="match status" value="1"/>
</dbReference>
<comment type="caution">
    <text evidence="2">The sequence shown here is derived from an EMBL/GenBank/DDBJ whole genome shotgun (WGS) entry which is preliminary data.</text>
</comment>
<evidence type="ECO:0000259" key="1">
    <source>
        <dbReference type="PROSITE" id="PS51729"/>
    </source>
</evidence>
<dbReference type="RefSeq" id="WP_330090619.1">
    <property type="nucleotide sequence ID" value="NZ_JAUZMY010000004.1"/>
</dbReference>
<dbReference type="InterPro" id="IPR045057">
    <property type="entry name" value="Gcn5-rel_NAT"/>
</dbReference>
<dbReference type="Gene3D" id="3.40.630.30">
    <property type="match status" value="1"/>
</dbReference>
<proteinExistence type="predicted"/>
<sequence length="110" mass="11897">MTDERPEVSDATDGNRYEIGVGGELAGFTQYTDTGARRIFFHTEIDDRFAGQGLASALVSRALEDTRSAGLRIVPVCPYVARYVKKHHGFDDALDPVTPEALAAVRAAQG</sequence>
<evidence type="ECO:0000313" key="3">
    <source>
        <dbReference type="Proteomes" id="UP001356095"/>
    </source>
</evidence>
<gene>
    <name evidence="2" type="ORF">Q8791_06255</name>
</gene>
<keyword evidence="3" id="KW-1185">Reference proteome</keyword>
<accession>A0ABU7K5L2</accession>
<feature type="domain" description="N-acetyltransferase" evidence="1">
    <location>
        <begin position="9"/>
        <end position="95"/>
    </location>
</feature>
<dbReference type="SUPFAM" id="SSF55729">
    <property type="entry name" value="Acyl-CoA N-acyltransferases (Nat)"/>
    <property type="match status" value="1"/>
</dbReference>
<reference evidence="2 3" key="1">
    <citation type="submission" date="2023-08" db="EMBL/GenBank/DDBJ databases">
        <authorList>
            <person name="Girao M."/>
            <person name="Carvalho M.F."/>
        </authorList>
    </citation>
    <scope>NUCLEOTIDE SEQUENCE [LARGE SCALE GENOMIC DNA]</scope>
    <source>
        <strain evidence="2 3">CT-R113</strain>
    </source>
</reference>
<dbReference type="EMBL" id="JAUZMY010000004">
    <property type="protein sequence ID" value="MEE2036822.1"/>
    <property type="molecule type" value="Genomic_DNA"/>
</dbReference>
<dbReference type="InterPro" id="IPR031165">
    <property type="entry name" value="GNAT_YJDJ"/>
</dbReference>
<keyword evidence="2" id="KW-0012">Acyltransferase</keyword>
<dbReference type="PROSITE" id="PS51729">
    <property type="entry name" value="GNAT_YJDJ"/>
    <property type="match status" value="1"/>
</dbReference>
<dbReference type="InterPro" id="IPR016181">
    <property type="entry name" value="Acyl_CoA_acyltransferase"/>
</dbReference>
<dbReference type="Pfam" id="PF14542">
    <property type="entry name" value="Acetyltransf_CG"/>
    <property type="match status" value="1"/>
</dbReference>
<dbReference type="Proteomes" id="UP001356095">
    <property type="component" value="Unassembled WGS sequence"/>
</dbReference>
<protein>
    <submittedName>
        <fullName evidence="2">GNAT family N-acetyltransferase</fullName>
        <ecNumber evidence="2">2.3.1.-</ecNumber>
    </submittedName>
</protein>
<name>A0ABU7K5L2_9ACTN</name>
<dbReference type="EC" id="2.3.1.-" evidence="2"/>
<evidence type="ECO:0000313" key="2">
    <source>
        <dbReference type="EMBL" id="MEE2036822.1"/>
    </source>
</evidence>
<dbReference type="GO" id="GO:0016746">
    <property type="term" value="F:acyltransferase activity"/>
    <property type="evidence" value="ECO:0007669"/>
    <property type="project" value="UniProtKB-KW"/>
</dbReference>